<comment type="similarity">
    <text evidence="1">Belongs to the Skp family.</text>
</comment>
<dbReference type="Pfam" id="PF03938">
    <property type="entry name" value="OmpH"/>
    <property type="match status" value="1"/>
</dbReference>
<dbReference type="SMART" id="SM00935">
    <property type="entry name" value="OmpH"/>
    <property type="match status" value="1"/>
</dbReference>
<evidence type="ECO:0000313" key="6">
    <source>
        <dbReference type="EMBL" id="GEJ58739.1"/>
    </source>
</evidence>
<sequence>MRNAALSLVAVLALGALPARARAEGRIAFVDLQRALNSVDEGKIAKDSLKREFDQKQKLLDEKKVEFDRLRQDFEKQASVMSDEARKQKQGELERKGMELQSFFVQLQKELSEREREATRGIFDKMHALVREIAEQEGVAAVVGSEALVYADPSLDLTNELVRKYNARHKPGAAPAKNGGEKKAEKKPAAKKDGK</sequence>
<dbReference type="InterPro" id="IPR005632">
    <property type="entry name" value="Chaperone_Skp"/>
</dbReference>
<name>A0A7I9VRP4_9BACT</name>
<protein>
    <recommendedName>
        <fullName evidence="8">Outer membrane chaperone Skp (OmpH)</fullName>
    </recommendedName>
</protein>
<feature type="compositionally biased region" description="Basic and acidic residues" evidence="4">
    <location>
        <begin position="179"/>
        <end position="195"/>
    </location>
</feature>
<keyword evidence="3" id="KW-0175">Coiled coil</keyword>
<dbReference type="Gene3D" id="3.30.910.20">
    <property type="entry name" value="Skp domain"/>
    <property type="match status" value="1"/>
</dbReference>
<dbReference type="AlphaFoldDB" id="A0A7I9VRP4"/>
<dbReference type="PANTHER" id="PTHR35089">
    <property type="entry name" value="CHAPERONE PROTEIN SKP"/>
    <property type="match status" value="1"/>
</dbReference>
<dbReference type="RefSeq" id="WP_176067595.1">
    <property type="nucleotide sequence ID" value="NZ_BJTG01000009.1"/>
</dbReference>
<accession>A0A7I9VRP4</accession>
<feature type="signal peptide" evidence="5">
    <location>
        <begin position="1"/>
        <end position="21"/>
    </location>
</feature>
<gene>
    <name evidence="6" type="ORF">AMYX_34800</name>
</gene>
<dbReference type="EMBL" id="BJTG01000009">
    <property type="protein sequence ID" value="GEJ58739.1"/>
    <property type="molecule type" value="Genomic_DNA"/>
</dbReference>
<evidence type="ECO:0000313" key="7">
    <source>
        <dbReference type="Proteomes" id="UP000503640"/>
    </source>
</evidence>
<keyword evidence="7" id="KW-1185">Reference proteome</keyword>
<dbReference type="GO" id="GO:0005829">
    <property type="term" value="C:cytosol"/>
    <property type="evidence" value="ECO:0007669"/>
    <property type="project" value="TreeGrafter"/>
</dbReference>
<evidence type="ECO:0000256" key="5">
    <source>
        <dbReference type="SAM" id="SignalP"/>
    </source>
</evidence>
<reference evidence="7" key="1">
    <citation type="journal article" date="2020" name="Appl. Environ. Microbiol.">
        <title>Diazotrophic Anaeromyxobacter Isolates from Soils.</title>
        <authorList>
            <person name="Masuda Y."/>
            <person name="Yamanaka H."/>
            <person name="Xu Z.X."/>
            <person name="Shiratori Y."/>
            <person name="Aono T."/>
            <person name="Amachi S."/>
            <person name="Senoo K."/>
            <person name="Itoh H."/>
        </authorList>
    </citation>
    <scope>NUCLEOTIDE SEQUENCE [LARGE SCALE GENOMIC DNA]</scope>
    <source>
        <strain evidence="7">R267</strain>
    </source>
</reference>
<evidence type="ECO:0000256" key="3">
    <source>
        <dbReference type="SAM" id="Coils"/>
    </source>
</evidence>
<evidence type="ECO:0000256" key="4">
    <source>
        <dbReference type="SAM" id="MobiDB-lite"/>
    </source>
</evidence>
<evidence type="ECO:0008006" key="8">
    <source>
        <dbReference type="Google" id="ProtNLM"/>
    </source>
</evidence>
<dbReference type="PANTHER" id="PTHR35089:SF1">
    <property type="entry name" value="CHAPERONE PROTEIN SKP"/>
    <property type="match status" value="1"/>
</dbReference>
<evidence type="ECO:0000256" key="2">
    <source>
        <dbReference type="ARBA" id="ARBA00022729"/>
    </source>
</evidence>
<feature type="coiled-coil region" evidence="3">
    <location>
        <begin position="46"/>
        <end position="73"/>
    </location>
</feature>
<organism evidence="6 7">
    <name type="scientific">Anaeromyxobacter diazotrophicus</name>
    <dbReference type="NCBI Taxonomy" id="2590199"/>
    <lineage>
        <taxon>Bacteria</taxon>
        <taxon>Pseudomonadati</taxon>
        <taxon>Myxococcota</taxon>
        <taxon>Myxococcia</taxon>
        <taxon>Myxococcales</taxon>
        <taxon>Cystobacterineae</taxon>
        <taxon>Anaeromyxobacteraceae</taxon>
        <taxon>Anaeromyxobacter</taxon>
    </lineage>
</organism>
<dbReference type="Proteomes" id="UP000503640">
    <property type="component" value="Unassembled WGS sequence"/>
</dbReference>
<evidence type="ECO:0000256" key="1">
    <source>
        <dbReference type="ARBA" id="ARBA00009091"/>
    </source>
</evidence>
<feature type="chain" id="PRO_5029657702" description="Outer membrane chaperone Skp (OmpH)" evidence="5">
    <location>
        <begin position="22"/>
        <end position="195"/>
    </location>
</feature>
<dbReference type="InterPro" id="IPR024930">
    <property type="entry name" value="Skp_dom_sf"/>
</dbReference>
<dbReference type="SUPFAM" id="SSF111384">
    <property type="entry name" value="OmpH-like"/>
    <property type="match status" value="1"/>
</dbReference>
<feature type="region of interest" description="Disordered" evidence="4">
    <location>
        <begin position="166"/>
        <end position="195"/>
    </location>
</feature>
<dbReference type="GO" id="GO:0050821">
    <property type="term" value="P:protein stabilization"/>
    <property type="evidence" value="ECO:0007669"/>
    <property type="project" value="TreeGrafter"/>
</dbReference>
<proteinExistence type="inferred from homology"/>
<dbReference type="GO" id="GO:0051082">
    <property type="term" value="F:unfolded protein binding"/>
    <property type="evidence" value="ECO:0007669"/>
    <property type="project" value="InterPro"/>
</dbReference>
<comment type="caution">
    <text evidence="6">The sequence shown here is derived from an EMBL/GenBank/DDBJ whole genome shotgun (WGS) entry which is preliminary data.</text>
</comment>
<keyword evidence="2 5" id="KW-0732">Signal</keyword>